<name>A0A915CUT2_9BILA</name>
<comment type="similarity">
    <text evidence="2">Belongs to the major facilitator superfamily. Proton-dependent oligopeptide transporter (POT/PTR) (TC 2.A.17) family.</text>
</comment>
<dbReference type="Proteomes" id="UP000887574">
    <property type="component" value="Unplaced"/>
</dbReference>
<keyword evidence="3 7" id="KW-0812">Transmembrane</keyword>
<dbReference type="AlphaFoldDB" id="A0A915CUT2"/>
<keyword evidence="4" id="KW-0653">Protein transport</keyword>
<dbReference type="PANTHER" id="PTHR11654">
    <property type="entry name" value="OLIGOPEPTIDE TRANSPORTER-RELATED"/>
    <property type="match status" value="1"/>
</dbReference>
<keyword evidence="5 7" id="KW-1133">Transmembrane helix</keyword>
<evidence type="ECO:0000256" key="2">
    <source>
        <dbReference type="ARBA" id="ARBA00005982"/>
    </source>
</evidence>
<evidence type="ECO:0000256" key="4">
    <source>
        <dbReference type="ARBA" id="ARBA00022856"/>
    </source>
</evidence>
<dbReference type="Gene3D" id="1.20.1250.20">
    <property type="entry name" value="MFS general substrate transporter like domains"/>
    <property type="match status" value="1"/>
</dbReference>
<keyword evidence="8" id="KW-1185">Reference proteome</keyword>
<evidence type="ECO:0000256" key="5">
    <source>
        <dbReference type="ARBA" id="ARBA00022989"/>
    </source>
</evidence>
<dbReference type="InterPro" id="IPR036259">
    <property type="entry name" value="MFS_trans_sf"/>
</dbReference>
<evidence type="ECO:0000256" key="6">
    <source>
        <dbReference type="ARBA" id="ARBA00023136"/>
    </source>
</evidence>
<accession>A0A915CUT2</accession>
<dbReference type="SUPFAM" id="SSF103473">
    <property type="entry name" value="MFS general substrate transporter"/>
    <property type="match status" value="1"/>
</dbReference>
<keyword evidence="6 7" id="KW-0472">Membrane</keyword>
<feature type="transmembrane region" description="Helical" evidence="7">
    <location>
        <begin position="122"/>
        <end position="147"/>
    </location>
</feature>
<keyword evidence="4" id="KW-0813">Transport</keyword>
<organism evidence="8 9">
    <name type="scientific">Ditylenchus dipsaci</name>
    <dbReference type="NCBI Taxonomy" id="166011"/>
    <lineage>
        <taxon>Eukaryota</taxon>
        <taxon>Metazoa</taxon>
        <taxon>Ecdysozoa</taxon>
        <taxon>Nematoda</taxon>
        <taxon>Chromadorea</taxon>
        <taxon>Rhabditida</taxon>
        <taxon>Tylenchina</taxon>
        <taxon>Tylenchomorpha</taxon>
        <taxon>Sphaerularioidea</taxon>
        <taxon>Anguinidae</taxon>
        <taxon>Anguininae</taxon>
        <taxon>Ditylenchus</taxon>
    </lineage>
</organism>
<proteinExistence type="inferred from homology"/>
<evidence type="ECO:0000256" key="7">
    <source>
        <dbReference type="SAM" id="Phobius"/>
    </source>
</evidence>
<dbReference type="Pfam" id="PF00854">
    <property type="entry name" value="PTR2"/>
    <property type="match status" value="1"/>
</dbReference>
<evidence type="ECO:0000256" key="1">
    <source>
        <dbReference type="ARBA" id="ARBA00004141"/>
    </source>
</evidence>
<dbReference type="GO" id="GO:0022857">
    <property type="term" value="F:transmembrane transporter activity"/>
    <property type="evidence" value="ECO:0007669"/>
    <property type="project" value="InterPro"/>
</dbReference>
<keyword evidence="4" id="KW-0571">Peptide transport</keyword>
<dbReference type="GO" id="GO:0016020">
    <property type="term" value="C:membrane"/>
    <property type="evidence" value="ECO:0007669"/>
    <property type="project" value="UniProtKB-SubCell"/>
</dbReference>
<sequence>MYLIDCWPMSFFRNSQLINFRQTKQQLPSMRIKCWVVWCPCWIHYCGWIHWENTRPFCTVNNLRYWKNSAGASASVLNYKSVIHPWMDVFGILIISVGMGGIVPCVASFGGDQFEPHQERMISVFFSIFYASINSGALISTIILPILRM</sequence>
<comment type="subcellular location">
    <subcellularLocation>
        <location evidence="1">Membrane</location>
        <topology evidence="1">Multi-pass membrane protein</topology>
    </subcellularLocation>
</comment>
<dbReference type="InterPro" id="IPR000109">
    <property type="entry name" value="POT_fam"/>
</dbReference>
<evidence type="ECO:0000313" key="9">
    <source>
        <dbReference type="WBParaSite" id="jg12845"/>
    </source>
</evidence>
<reference evidence="9" key="1">
    <citation type="submission" date="2022-11" db="UniProtKB">
        <authorList>
            <consortium name="WormBaseParasite"/>
        </authorList>
    </citation>
    <scope>IDENTIFICATION</scope>
</reference>
<feature type="transmembrane region" description="Helical" evidence="7">
    <location>
        <begin position="89"/>
        <end position="110"/>
    </location>
</feature>
<dbReference type="GO" id="GO:0015833">
    <property type="term" value="P:peptide transport"/>
    <property type="evidence" value="ECO:0007669"/>
    <property type="project" value="UniProtKB-KW"/>
</dbReference>
<evidence type="ECO:0000256" key="3">
    <source>
        <dbReference type="ARBA" id="ARBA00022692"/>
    </source>
</evidence>
<evidence type="ECO:0000313" key="8">
    <source>
        <dbReference type="Proteomes" id="UP000887574"/>
    </source>
</evidence>
<protein>
    <submittedName>
        <fullName evidence="9">Uncharacterized protein</fullName>
    </submittedName>
</protein>
<dbReference type="WBParaSite" id="jg12845">
    <property type="protein sequence ID" value="jg12845"/>
    <property type="gene ID" value="jg12845"/>
</dbReference>